<evidence type="ECO:0000313" key="2">
    <source>
        <dbReference type="EMBL" id="KAK7462801.1"/>
    </source>
</evidence>
<evidence type="ECO:0000313" key="3">
    <source>
        <dbReference type="Proteomes" id="UP001498398"/>
    </source>
</evidence>
<dbReference type="EMBL" id="JBANRG010000010">
    <property type="protein sequence ID" value="KAK7462801.1"/>
    <property type="molecule type" value="Genomic_DNA"/>
</dbReference>
<organism evidence="2 3">
    <name type="scientific">Marasmiellus scandens</name>
    <dbReference type="NCBI Taxonomy" id="2682957"/>
    <lineage>
        <taxon>Eukaryota</taxon>
        <taxon>Fungi</taxon>
        <taxon>Dikarya</taxon>
        <taxon>Basidiomycota</taxon>
        <taxon>Agaricomycotina</taxon>
        <taxon>Agaricomycetes</taxon>
        <taxon>Agaricomycetidae</taxon>
        <taxon>Agaricales</taxon>
        <taxon>Marasmiineae</taxon>
        <taxon>Omphalotaceae</taxon>
        <taxon>Marasmiellus</taxon>
    </lineage>
</organism>
<feature type="compositionally biased region" description="Polar residues" evidence="1">
    <location>
        <begin position="101"/>
        <end position="121"/>
    </location>
</feature>
<protein>
    <submittedName>
        <fullName evidence="2">Uncharacterized protein</fullName>
    </submittedName>
</protein>
<comment type="caution">
    <text evidence="2">The sequence shown here is derived from an EMBL/GenBank/DDBJ whole genome shotgun (WGS) entry which is preliminary data.</text>
</comment>
<keyword evidence="3" id="KW-1185">Reference proteome</keyword>
<sequence>MKNKNCPSPPSYSRLKSKVSGFSRITYPETSQFASGLSRSTIYSLKRSGQYIVKDRRCNHFPVLDLTINRYPYASESLPGHIHGAQPACFQGPPTRFSFPKPSSSDTPAYALISSTGPRRG</sequence>
<dbReference type="Proteomes" id="UP001498398">
    <property type="component" value="Unassembled WGS sequence"/>
</dbReference>
<evidence type="ECO:0000256" key="1">
    <source>
        <dbReference type="SAM" id="MobiDB-lite"/>
    </source>
</evidence>
<feature type="region of interest" description="Disordered" evidence="1">
    <location>
        <begin position="96"/>
        <end position="121"/>
    </location>
</feature>
<name>A0ABR1JKN4_9AGAR</name>
<proteinExistence type="predicted"/>
<reference evidence="2 3" key="1">
    <citation type="submission" date="2024-01" db="EMBL/GenBank/DDBJ databases">
        <title>A draft genome for the cacao thread blight pathogen Marasmiellus scandens.</title>
        <authorList>
            <person name="Baruah I.K."/>
            <person name="Leung J."/>
            <person name="Bukari Y."/>
            <person name="Amoako-Attah I."/>
            <person name="Meinhardt L.W."/>
            <person name="Bailey B.A."/>
            <person name="Cohen S.P."/>
        </authorList>
    </citation>
    <scope>NUCLEOTIDE SEQUENCE [LARGE SCALE GENOMIC DNA]</scope>
    <source>
        <strain evidence="2 3">GH-19</strain>
    </source>
</reference>
<gene>
    <name evidence="2" type="ORF">VKT23_007382</name>
</gene>
<accession>A0ABR1JKN4</accession>